<keyword evidence="1" id="KW-0812">Transmembrane</keyword>
<dbReference type="AlphaFoldDB" id="A0AA35S3Y7"/>
<accession>A0AA35S3Y7</accession>
<gene>
    <name evidence="2" type="ORF">GBAR_LOCUS13470</name>
</gene>
<dbReference type="EMBL" id="CASHTH010001989">
    <property type="protein sequence ID" value="CAI8022995.1"/>
    <property type="molecule type" value="Genomic_DNA"/>
</dbReference>
<dbReference type="Proteomes" id="UP001174909">
    <property type="component" value="Unassembled WGS sequence"/>
</dbReference>
<evidence type="ECO:0000256" key="1">
    <source>
        <dbReference type="SAM" id="Phobius"/>
    </source>
</evidence>
<proteinExistence type="predicted"/>
<keyword evidence="1" id="KW-1133">Transmembrane helix</keyword>
<evidence type="ECO:0000313" key="3">
    <source>
        <dbReference type="Proteomes" id="UP001174909"/>
    </source>
</evidence>
<keyword evidence="3" id="KW-1185">Reference proteome</keyword>
<feature type="non-terminal residue" evidence="2">
    <location>
        <position position="95"/>
    </location>
</feature>
<keyword evidence="1" id="KW-0472">Membrane</keyword>
<protein>
    <recommendedName>
        <fullName evidence="4">G-protein coupled receptors family 1 profile domain-containing protein</fullName>
    </recommendedName>
</protein>
<sequence length="95" mass="10771">AADHHQYYEAKHLKVCSAQGFALYIGIVLPAMFLLLFSTLFMALSIRAVCNSRHSEHIPSETDPARRHTDKLKRRMRLFLCLLIMATLGWGSALV</sequence>
<feature type="transmembrane region" description="Helical" evidence="1">
    <location>
        <begin position="76"/>
        <end position="93"/>
    </location>
</feature>
<feature type="non-terminal residue" evidence="2">
    <location>
        <position position="1"/>
    </location>
</feature>
<comment type="caution">
    <text evidence="2">The sequence shown here is derived from an EMBL/GenBank/DDBJ whole genome shotgun (WGS) entry which is preliminary data.</text>
</comment>
<feature type="transmembrane region" description="Helical" evidence="1">
    <location>
        <begin position="21"/>
        <end position="44"/>
    </location>
</feature>
<dbReference type="Gene3D" id="1.20.1070.10">
    <property type="entry name" value="Rhodopsin 7-helix transmembrane proteins"/>
    <property type="match status" value="1"/>
</dbReference>
<evidence type="ECO:0008006" key="4">
    <source>
        <dbReference type="Google" id="ProtNLM"/>
    </source>
</evidence>
<organism evidence="2 3">
    <name type="scientific">Geodia barretti</name>
    <name type="common">Barrett's horny sponge</name>
    <dbReference type="NCBI Taxonomy" id="519541"/>
    <lineage>
        <taxon>Eukaryota</taxon>
        <taxon>Metazoa</taxon>
        <taxon>Porifera</taxon>
        <taxon>Demospongiae</taxon>
        <taxon>Heteroscleromorpha</taxon>
        <taxon>Tetractinellida</taxon>
        <taxon>Astrophorina</taxon>
        <taxon>Geodiidae</taxon>
        <taxon>Geodia</taxon>
    </lineage>
</organism>
<evidence type="ECO:0000313" key="2">
    <source>
        <dbReference type="EMBL" id="CAI8022995.1"/>
    </source>
</evidence>
<reference evidence="2" key="1">
    <citation type="submission" date="2023-03" db="EMBL/GenBank/DDBJ databases">
        <authorList>
            <person name="Steffen K."/>
            <person name="Cardenas P."/>
        </authorList>
    </citation>
    <scope>NUCLEOTIDE SEQUENCE</scope>
</reference>
<name>A0AA35S3Y7_GEOBA</name>